<dbReference type="Gene3D" id="3.90.190.20">
    <property type="entry name" value="Mur ligase, C-terminal domain"/>
    <property type="match status" value="1"/>
</dbReference>
<name>A0A837I944_9BACT</name>
<dbReference type="Pfam" id="PF08245">
    <property type="entry name" value="Mur_ligase_M"/>
    <property type="match status" value="1"/>
</dbReference>
<dbReference type="SUPFAM" id="SSF53244">
    <property type="entry name" value="MurD-like peptide ligases, peptide-binding domain"/>
    <property type="match status" value="1"/>
</dbReference>
<feature type="domain" description="Mur ligase C-terminal" evidence="4">
    <location>
        <begin position="309"/>
        <end position="434"/>
    </location>
</feature>
<reference evidence="6 7" key="1">
    <citation type="journal article" date="2015" name="Nature">
        <title>rRNA introns, odd ribosomes, and small enigmatic genomes across a large radiation of phyla.</title>
        <authorList>
            <person name="Brown C.T."/>
            <person name="Hug L.A."/>
            <person name="Thomas B.C."/>
            <person name="Sharon I."/>
            <person name="Castelle C.J."/>
            <person name="Singh A."/>
            <person name="Wilkins M.J."/>
            <person name="Williams K.H."/>
            <person name="Banfield J.F."/>
        </authorList>
    </citation>
    <scope>NUCLEOTIDE SEQUENCE [LARGE SCALE GENOMIC DNA]</scope>
</reference>
<dbReference type="InterPro" id="IPR051046">
    <property type="entry name" value="MurCDEF_CellWall_CoF430Synth"/>
</dbReference>
<dbReference type="Pfam" id="PF02875">
    <property type="entry name" value="Mur_ligase_C"/>
    <property type="match status" value="1"/>
</dbReference>
<organism evidence="6 7">
    <name type="scientific">Candidatus Nomurabacteria bacterium GW2011_GWB1_44_12</name>
    <dbReference type="NCBI Taxonomy" id="1618748"/>
    <lineage>
        <taxon>Bacteria</taxon>
        <taxon>Candidatus Nomuraibacteriota</taxon>
    </lineage>
</organism>
<feature type="domain" description="Mur ligase central" evidence="5">
    <location>
        <begin position="141"/>
        <end position="284"/>
    </location>
</feature>
<evidence type="ECO:0000313" key="7">
    <source>
        <dbReference type="Proteomes" id="UP000033815"/>
    </source>
</evidence>
<sequence length="468" mass="51185">MMGLNIEYRIRNIELGNDSKFDILHSSLNNLLHIKNTMLKQIFKSIVTVILEAEAKLVLKKYKPKIIAVTGSVGKTSTKDAIFAVVGETLIARKSEKSFNSEIGLPLTILDCENAWSNPLLWSKNIIKGLALIITSVHYPKWLVLELGAGKPGDIERATRIVTPDVAVVTRFGDVPVHVEFFKNPDELFEEKAELVKALRPTGVIIVNADDERVLALREKTKAMSLTFGLNEGAMFRATNIHTAYEDGAPVGTTFKLEHDGSVFPVEMRGVLGVQPVYSALAGISVGAYLKLNIVDIIGRLSSHISPAGRMRIIPGLKGSTIIDDTYNSSPVAAVAAVEALKSIKTKGKRIAVLGDMLELGKFTIDEHKKIGKLAGKFCDIIVAVGPRAQYIAEGALDADMSEKNIIDFDDSRLAGKYVESIIGEGDVVLVKGSQGIRMERAVEEVMAEPWRAGELLVRQEEEWKAKV</sequence>
<comment type="caution">
    <text evidence="6">The sequence shown here is derived from an EMBL/GenBank/DDBJ whole genome shotgun (WGS) entry which is preliminary data.</text>
</comment>
<keyword evidence="3" id="KW-0067">ATP-binding</keyword>
<dbReference type="InterPro" id="IPR036615">
    <property type="entry name" value="Mur_ligase_C_dom_sf"/>
</dbReference>
<dbReference type="SUPFAM" id="SSF53623">
    <property type="entry name" value="MurD-like peptide ligases, catalytic domain"/>
    <property type="match status" value="1"/>
</dbReference>
<proteinExistence type="predicted"/>
<evidence type="ECO:0000256" key="1">
    <source>
        <dbReference type="ARBA" id="ARBA00022598"/>
    </source>
</evidence>
<evidence type="ECO:0000259" key="5">
    <source>
        <dbReference type="Pfam" id="PF08245"/>
    </source>
</evidence>
<dbReference type="GO" id="GO:0016881">
    <property type="term" value="F:acid-amino acid ligase activity"/>
    <property type="evidence" value="ECO:0007669"/>
    <property type="project" value="InterPro"/>
</dbReference>
<dbReference type="PANTHER" id="PTHR43024">
    <property type="entry name" value="UDP-N-ACETYLMURAMOYL-TRIPEPTIDE--D-ALANYL-D-ALANINE LIGASE"/>
    <property type="match status" value="1"/>
</dbReference>
<evidence type="ECO:0000256" key="2">
    <source>
        <dbReference type="ARBA" id="ARBA00022741"/>
    </source>
</evidence>
<dbReference type="EMBL" id="LCHP01000005">
    <property type="protein sequence ID" value="KKT36573.1"/>
    <property type="molecule type" value="Genomic_DNA"/>
</dbReference>
<evidence type="ECO:0000256" key="3">
    <source>
        <dbReference type="ARBA" id="ARBA00022840"/>
    </source>
</evidence>
<dbReference type="InterPro" id="IPR036565">
    <property type="entry name" value="Mur-like_cat_sf"/>
</dbReference>
<keyword evidence="1 6" id="KW-0436">Ligase</keyword>
<dbReference type="Proteomes" id="UP000033815">
    <property type="component" value="Unassembled WGS sequence"/>
</dbReference>
<dbReference type="PANTHER" id="PTHR43024:SF1">
    <property type="entry name" value="UDP-N-ACETYLMURAMOYL-TRIPEPTIDE--D-ALANYL-D-ALANINE LIGASE"/>
    <property type="match status" value="1"/>
</dbReference>
<gene>
    <name evidence="6" type="ORF">UW25_C0005G0055</name>
</gene>
<dbReference type="InterPro" id="IPR013221">
    <property type="entry name" value="Mur_ligase_cen"/>
</dbReference>
<accession>A0A837I944</accession>
<evidence type="ECO:0000313" key="6">
    <source>
        <dbReference type="EMBL" id="KKT36573.1"/>
    </source>
</evidence>
<keyword evidence="2" id="KW-0547">Nucleotide-binding</keyword>
<protein>
    <submittedName>
        <fullName evidence="6">UDP-N-acetylmuramoyl-tripeptide-D-alanyl-D-alanine ligase</fullName>
    </submittedName>
</protein>
<dbReference type="AlphaFoldDB" id="A0A837I944"/>
<dbReference type="Gene3D" id="3.40.1190.10">
    <property type="entry name" value="Mur-like, catalytic domain"/>
    <property type="match status" value="1"/>
</dbReference>
<dbReference type="InterPro" id="IPR004101">
    <property type="entry name" value="Mur_ligase_C"/>
</dbReference>
<dbReference type="GO" id="GO:0005524">
    <property type="term" value="F:ATP binding"/>
    <property type="evidence" value="ECO:0007669"/>
    <property type="project" value="UniProtKB-KW"/>
</dbReference>
<evidence type="ECO:0000259" key="4">
    <source>
        <dbReference type="Pfam" id="PF02875"/>
    </source>
</evidence>